<dbReference type="Gene3D" id="3.40.50.720">
    <property type="entry name" value="NAD(P)-binding Rossmann-like Domain"/>
    <property type="match status" value="1"/>
</dbReference>
<dbReference type="RefSeq" id="WP_344928573.1">
    <property type="nucleotide sequence ID" value="NZ_BAAAYK010000038.1"/>
</dbReference>
<dbReference type="InterPro" id="IPR057326">
    <property type="entry name" value="KR_dom"/>
</dbReference>
<dbReference type="Pfam" id="PF13561">
    <property type="entry name" value="adh_short_C2"/>
    <property type="match status" value="1"/>
</dbReference>
<dbReference type="InterPro" id="IPR036291">
    <property type="entry name" value="NAD(P)-bd_dom_sf"/>
</dbReference>
<evidence type="ECO:0000256" key="1">
    <source>
        <dbReference type="ARBA" id="ARBA00006484"/>
    </source>
</evidence>
<evidence type="ECO:0000313" key="5">
    <source>
        <dbReference type="Proteomes" id="UP001500483"/>
    </source>
</evidence>
<dbReference type="SUPFAM" id="SSF51735">
    <property type="entry name" value="NAD(P)-binding Rossmann-fold domains"/>
    <property type="match status" value="1"/>
</dbReference>
<dbReference type="CDD" id="cd05233">
    <property type="entry name" value="SDR_c"/>
    <property type="match status" value="1"/>
</dbReference>
<dbReference type="Proteomes" id="UP001500483">
    <property type="component" value="Unassembled WGS sequence"/>
</dbReference>
<evidence type="ECO:0000259" key="3">
    <source>
        <dbReference type="SMART" id="SM00822"/>
    </source>
</evidence>
<dbReference type="PROSITE" id="PS00061">
    <property type="entry name" value="ADH_SHORT"/>
    <property type="match status" value="1"/>
</dbReference>
<dbReference type="InterPro" id="IPR002347">
    <property type="entry name" value="SDR_fam"/>
</dbReference>
<name>A0ABP6RU90_9PSEU</name>
<gene>
    <name evidence="4" type="ORF">GCM10020366_39450</name>
</gene>
<dbReference type="PRINTS" id="PR00080">
    <property type="entry name" value="SDRFAMILY"/>
</dbReference>
<dbReference type="PANTHER" id="PTHR42760:SF133">
    <property type="entry name" value="3-OXOACYL-[ACYL-CARRIER-PROTEIN] REDUCTASE"/>
    <property type="match status" value="1"/>
</dbReference>
<reference evidence="5" key="1">
    <citation type="journal article" date="2019" name="Int. J. Syst. Evol. Microbiol.">
        <title>The Global Catalogue of Microorganisms (GCM) 10K type strain sequencing project: providing services to taxonomists for standard genome sequencing and annotation.</title>
        <authorList>
            <consortium name="The Broad Institute Genomics Platform"/>
            <consortium name="The Broad Institute Genome Sequencing Center for Infectious Disease"/>
            <person name="Wu L."/>
            <person name="Ma J."/>
        </authorList>
    </citation>
    <scope>NUCLEOTIDE SEQUENCE [LARGE SCALE GENOMIC DNA]</scope>
    <source>
        <strain evidence="5">JCM 9687</strain>
    </source>
</reference>
<evidence type="ECO:0000313" key="4">
    <source>
        <dbReference type="EMBL" id="GAA3360243.1"/>
    </source>
</evidence>
<protein>
    <submittedName>
        <fullName evidence="4">SDR family oxidoreductase</fullName>
    </submittedName>
</protein>
<sequence length="275" mass="28439">MSTSDGTGPGGALHRPIGAHYPDLPGKVAVITGAARGMGAVFARGLAARGVHVVGGDLDGERMSTTADAINDALKSTVDEPGRVVGTAVDVTSAEQHDRLAATALAEFGRLDHWVNNAGIFPFAPAAEISPDQLGGVLRVNVEGVLYGAQAAARHLGPGGAIVNMSSVSATRVRRGRGAYCTSKAAVAHLTESLAVEFGDQGIRVNAIAPGYIDTDMTRWVKEDPVALRHAVDTVPLHRIGSPEEVFGALLFLLSDSARYITGHSIAVDGGSRHV</sequence>
<accession>A0ABP6RU90</accession>
<organism evidence="4 5">
    <name type="scientific">Saccharopolyspora gregorii</name>
    <dbReference type="NCBI Taxonomy" id="33914"/>
    <lineage>
        <taxon>Bacteria</taxon>
        <taxon>Bacillati</taxon>
        <taxon>Actinomycetota</taxon>
        <taxon>Actinomycetes</taxon>
        <taxon>Pseudonocardiales</taxon>
        <taxon>Pseudonocardiaceae</taxon>
        <taxon>Saccharopolyspora</taxon>
    </lineage>
</organism>
<dbReference type="NCBIfam" id="NF005559">
    <property type="entry name" value="PRK07231.1"/>
    <property type="match status" value="1"/>
</dbReference>
<dbReference type="PANTHER" id="PTHR42760">
    <property type="entry name" value="SHORT-CHAIN DEHYDROGENASES/REDUCTASES FAMILY MEMBER"/>
    <property type="match status" value="1"/>
</dbReference>
<dbReference type="EMBL" id="BAAAYK010000038">
    <property type="protein sequence ID" value="GAA3360243.1"/>
    <property type="molecule type" value="Genomic_DNA"/>
</dbReference>
<comment type="caution">
    <text evidence="4">The sequence shown here is derived from an EMBL/GenBank/DDBJ whole genome shotgun (WGS) entry which is preliminary data.</text>
</comment>
<keyword evidence="5" id="KW-1185">Reference proteome</keyword>
<dbReference type="InterPro" id="IPR020904">
    <property type="entry name" value="Sc_DH/Rdtase_CS"/>
</dbReference>
<proteinExistence type="inferred from homology"/>
<comment type="similarity">
    <text evidence="1">Belongs to the short-chain dehydrogenases/reductases (SDR) family.</text>
</comment>
<keyword evidence="2" id="KW-0560">Oxidoreductase</keyword>
<feature type="domain" description="Ketoreductase" evidence="3">
    <location>
        <begin position="27"/>
        <end position="211"/>
    </location>
</feature>
<dbReference type="PRINTS" id="PR00081">
    <property type="entry name" value="GDHRDH"/>
</dbReference>
<dbReference type="SMART" id="SM00822">
    <property type="entry name" value="PKS_KR"/>
    <property type="match status" value="1"/>
</dbReference>
<evidence type="ECO:0000256" key="2">
    <source>
        <dbReference type="ARBA" id="ARBA00023002"/>
    </source>
</evidence>